<dbReference type="Proteomes" id="UP000245946">
    <property type="component" value="Unassembled WGS sequence"/>
</dbReference>
<dbReference type="InterPro" id="IPR010994">
    <property type="entry name" value="RuvA_2-like"/>
</dbReference>
<feature type="region of interest" description="Disordered" evidence="10">
    <location>
        <begin position="1"/>
        <end position="76"/>
    </location>
</feature>
<dbReference type="GO" id="GO:0000712">
    <property type="term" value="P:resolution of meiotic recombination intermediates"/>
    <property type="evidence" value="ECO:0007669"/>
    <property type="project" value="TreeGrafter"/>
</dbReference>
<feature type="compositionally biased region" description="Low complexity" evidence="10">
    <location>
        <begin position="60"/>
        <end position="76"/>
    </location>
</feature>
<evidence type="ECO:0000256" key="4">
    <source>
        <dbReference type="ARBA" id="ARBA00022759"/>
    </source>
</evidence>
<dbReference type="GO" id="GO:0003684">
    <property type="term" value="F:damaged DNA binding"/>
    <property type="evidence" value="ECO:0007669"/>
    <property type="project" value="TreeGrafter"/>
</dbReference>
<dbReference type="SMART" id="SM00891">
    <property type="entry name" value="ERCC4"/>
    <property type="match status" value="1"/>
</dbReference>
<name>A0A316Z805_9BASI</name>
<dbReference type="GO" id="GO:0000724">
    <property type="term" value="P:double-strand break repair via homologous recombination"/>
    <property type="evidence" value="ECO:0007669"/>
    <property type="project" value="TreeGrafter"/>
</dbReference>
<proteinExistence type="inferred from homology"/>
<evidence type="ECO:0000256" key="8">
    <source>
        <dbReference type="ARBA" id="ARBA00023204"/>
    </source>
</evidence>
<feature type="compositionally biased region" description="Low complexity" evidence="10">
    <location>
        <begin position="18"/>
        <end position="37"/>
    </location>
</feature>
<evidence type="ECO:0000256" key="3">
    <source>
        <dbReference type="ARBA" id="ARBA00022722"/>
    </source>
</evidence>
<evidence type="ECO:0000256" key="5">
    <source>
        <dbReference type="ARBA" id="ARBA00022763"/>
    </source>
</evidence>
<feature type="compositionally biased region" description="Basic and acidic residues" evidence="10">
    <location>
        <begin position="667"/>
        <end position="677"/>
    </location>
</feature>
<feature type="region of interest" description="Disordered" evidence="10">
    <location>
        <begin position="710"/>
        <end position="738"/>
    </location>
</feature>
<dbReference type="GO" id="GO:0000014">
    <property type="term" value="F:single-stranded DNA endodeoxyribonuclease activity"/>
    <property type="evidence" value="ECO:0007669"/>
    <property type="project" value="TreeGrafter"/>
</dbReference>
<keyword evidence="9" id="KW-0539">Nucleus</keyword>
<organism evidence="12 13">
    <name type="scientific">Tilletiopsis washingtonensis</name>
    <dbReference type="NCBI Taxonomy" id="58919"/>
    <lineage>
        <taxon>Eukaryota</taxon>
        <taxon>Fungi</taxon>
        <taxon>Dikarya</taxon>
        <taxon>Basidiomycota</taxon>
        <taxon>Ustilaginomycotina</taxon>
        <taxon>Exobasidiomycetes</taxon>
        <taxon>Entylomatales</taxon>
        <taxon>Entylomatales incertae sedis</taxon>
        <taxon>Tilletiopsis</taxon>
    </lineage>
</organism>
<dbReference type="InterPro" id="IPR047520">
    <property type="entry name" value="XPF_nuclease"/>
</dbReference>
<evidence type="ECO:0000313" key="12">
    <source>
        <dbReference type="EMBL" id="PWN97729.1"/>
    </source>
</evidence>
<keyword evidence="5" id="KW-0227">DNA damage</keyword>
<comment type="subcellular location">
    <subcellularLocation>
        <location evidence="1">Nucleus</location>
    </subcellularLocation>
</comment>
<feature type="compositionally biased region" description="Acidic residues" evidence="10">
    <location>
        <begin position="710"/>
        <end position="723"/>
    </location>
</feature>
<feature type="compositionally biased region" description="Basic and acidic residues" evidence="10">
    <location>
        <begin position="628"/>
        <end position="643"/>
    </location>
</feature>
<dbReference type="SUPFAM" id="SSF47781">
    <property type="entry name" value="RuvA domain 2-like"/>
    <property type="match status" value="1"/>
</dbReference>
<dbReference type="AlphaFoldDB" id="A0A316Z805"/>
<evidence type="ECO:0000256" key="10">
    <source>
        <dbReference type="SAM" id="MobiDB-lite"/>
    </source>
</evidence>
<dbReference type="GeneID" id="37270122"/>
<accession>A0A316Z805</accession>
<dbReference type="OrthoDB" id="361020at2759"/>
<dbReference type="PANTHER" id="PTHR10150:SF0">
    <property type="entry name" value="DNA REPAIR ENDONUCLEASE XPF"/>
    <property type="match status" value="1"/>
</dbReference>
<keyword evidence="4" id="KW-0255">Endonuclease</keyword>
<dbReference type="SUPFAM" id="SSF52980">
    <property type="entry name" value="Restriction endonuclease-like"/>
    <property type="match status" value="1"/>
</dbReference>
<keyword evidence="6" id="KW-0378">Hydrolase</keyword>
<evidence type="ECO:0000256" key="7">
    <source>
        <dbReference type="ARBA" id="ARBA00023125"/>
    </source>
</evidence>
<feature type="domain" description="ERCC4" evidence="11">
    <location>
        <begin position="882"/>
        <end position="962"/>
    </location>
</feature>
<evidence type="ECO:0000313" key="13">
    <source>
        <dbReference type="Proteomes" id="UP000245946"/>
    </source>
</evidence>
<evidence type="ECO:0000256" key="1">
    <source>
        <dbReference type="ARBA" id="ARBA00004123"/>
    </source>
</evidence>
<dbReference type="Pfam" id="PF02732">
    <property type="entry name" value="ERCC4"/>
    <property type="match status" value="1"/>
</dbReference>
<dbReference type="InterPro" id="IPR006166">
    <property type="entry name" value="ERCC4_domain"/>
</dbReference>
<evidence type="ECO:0000256" key="6">
    <source>
        <dbReference type="ARBA" id="ARBA00022801"/>
    </source>
</evidence>
<dbReference type="RefSeq" id="XP_025598008.1">
    <property type="nucleotide sequence ID" value="XM_025742578.1"/>
</dbReference>
<evidence type="ECO:0000259" key="11">
    <source>
        <dbReference type="SMART" id="SM00891"/>
    </source>
</evidence>
<keyword evidence="3" id="KW-0540">Nuclease</keyword>
<evidence type="ECO:0000256" key="9">
    <source>
        <dbReference type="ARBA" id="ARBA00023242"/>
    </source>
</evidence>
<dbReference type="GO" id="GO:1901255">
    <property type="term" value="P:nucleotide-excision repair involved in interstrand cross-link repair"/>
    <property type="evidence" value="ECO:0007669"/>
    <property type="project" value="TreeGrafter"/>
</dbReference>
<evidence type="ECO:0000256" key="2">
    <source>
        <dbReference type="ARBA" id="ARBA00010015"/>
    </source>
</evidence>
<feature type="compositionally biased region" description="Gly residues" evidence="10">
    <location>
        <begin position="652"/>
        <end position="661"/>
    </location>
</feature>
<sequence>MSRRDAALPARAEGATLAGSSRSKASATASSSASRGSPMPPPRAGPSKGKASSSTRSLLAPRPAAAAAERDGSPPAAHAFSHLRALLPFQRRILHALVPPPDAPLDDGDVLLILGRGMGLRAIVAALLRMYDNKDSLVVLVGASDDEAQGIGEELDIMGARKPGMRRVGFNMPNTQRQALYAQGGILSITSNILVTDMLAEKIPTAKIAGIVVLHAETVTHKSSEAFIARMYREVNKDGFMKAFSDDADRFAIGLSPLQSVLGQLRIRNVEIWPRFHKQVLHDLSRQRADVIQLHQPLSRSMRAIQTAIVECLDATLGELKRGAGNIDLEDCTVENALFRSFDSIVRRQLSHVWHRVGAKTRQLVEDLGTLRDLLHTLVTSDCVAFHQKIETILAAQSTGRSGLDVPTGPQSPWLFMDAANVILEEAKRRVYIGNVTSAAAAAAAEAAMITDTQPTRDELDDVDEDEEAAAFGAAAPAAPKPKKPRSARKWWMPLGIEPVLEEQPKWHLLRDVLDEVEQEKHWADVDLTRKQNNTILIMVESDSVCWQLREYLHRMVPLAHGSRGRKEQEHPGRRMMERRLKRHFFWKGNLGNMTNNLKRGGGRMNGPRAGQAPQADAASTSNYESAALKRKDNSAWDREASALKRRRQRGGAAGGGGGGTARRKTSAKEAPEELDREAGDVADFINRAIEMGEEDHEVPDLVAVDADLEADSEPDSGSEIEADETRSTRRPNAPAATQTFDEVEFESYFGILSPEDLVVVRAYRGDADDKMLQELRPRFVIMYDPQPAFVRRLEIYRASIEDASVRVYFLLYAESVEEQNYLSQMRREKESFERLVREKSIMALPLQADGRPASEVEDRPLRAFNSRAAGGQLAATSDAPRIVVDMREFRSSLPSMLHRQGVEVKPATLTVGDYILSPTMCVERKSIPDLIGSFNSGRLYNQCELMSVHYTHPILLIEFDEEKSFSSETISGPRGSGAPKRAITAMTKPEQVDIQTKLVMLTIAFQRLRIIWSSSPEATAAVFLELKAQYDEPDVARVTAVGQQEGGDEGGGGFNLTPQEVLLALPGINTKNFRFVMSAVRDVQELCDLTLAEMQRLIGVEPGRRLYNFVNSDVKRDRTLLS</sequence>
<dbReference type="InterPro" id="IPR011335">
    <property type="entry name" value="Restrct_endonuc-II-like"/>
</dbReference>
<dbReference type="GO" id="GO:0000110">
    <property type="term" value="C:nucleotide-excision repair factor 1 complex"/>
    <property type="evidence" value="ECO:0007669"/>
    <property type="project" value="TreeGrafter"/>
</dbReference>
<dbReference type="FunFam" id="3.40.50.10130:FF:000002">
    <property type="entry name" value="DNA repair endonuclease XPF"/>
    <property type="match status" value="1"/>
</dbReference>
<feature type="region of interest" description="Disordered" evidence="10">
    <location>
        <begin position="596"/>
        <end position="677"/>
    </location>
</feature>
<dbReference type="Gene3D" id="3.40.50.10130">
    <property type="match status" value="1"/>
</dbReference>
<dbReference type="CDD" id="cd20078">
    <property type="entry name" value="XPF_nuclease_XPF_euk"/>
    <property type="match status" value="1"/>
</dbReference>
<dbReference type="EMBL" id="KZ819294">
    <property type="protein sequence ID" value="PWN97729.1"/>
    <property type="molecule type" value="Genomic_DNA"/>
</dbReference>
<gene>
    <name evidence="12" type="ORF">FA09DRAFT_330384</name>
</gene>
<reference evidence="12 13" key="1">
    <citation type="journal article" date="2018" name="Mol. Biol. Evol.">
        <title>Broad Genomic Sampling Reveals a Smut Pathogenic Ancestry of the Fungal Clade Ustilaginomycotina.</title>
        <authorList>
            <person name="Kijpornyongpan T."/>
            <person name="Mondo S.J."/>
            <person name="Barry K."/>
            <person name="Sandor L."/>
            <person name="Lee J."/>
            <person name="Lipzen A."/>
            <person name="Pangilinan J."/>
            <person name="LaButti K."/>
            <person name="Hainaut M."/>
            <person name="Henrissat B."/>
            <person name="Grigoriev I.V."/>
            <person name="Spatafora J.W."/>
            <person name="Aime M.C."/>
        </authorList>
    </citation>
    <scope>NUCLEOTIDE SEQUENCE [LARGE SCALE GENOMIC DNA]</scope>
    <source>
        <strain evidence="12 13">MCA 4186</strain>
    </source>
</reference>
<dbReference type="Gene3D" id="1.10.150.20">
    <property type="entry name" value="5' to 3' exonuclease, C-terminal subdomain"/>
    <property type="match status" value="1"/>
</dbReference>
<keyword evidence="8" id="KW-0234">DNA repair</keyword>
<keyword evidence="7" id="KW-0238">DNA-binding</keyword>
<dbReference type="STRING" id="58919.A0A316Z805"/>
<dbReference type="PANTHER" id="PTHR10150">
    <property type="entry name" value="DNA REPAIR ENDONUCLEASE XPF"/>
    <property type="match status" value="1"/>
</dbReference>
<keyword evidence="13" id="KW-1185">Reference proteome</keyword>
<dbReference type="GO" id="GO:0003697">
    <property type="term" value="F:single-stranded DNA binding"/>
    <property type="evidence" value="ECO:0007669"/>
    <property type="project" value="TreeGrafter"/>
</dbReference>
<comment type="similarity">
    <text evidence="2">Belongs to the XPF family.</text>
</comment>
<protein>
    <recommendedName>
        <fullName evidence="11">ERCC4 domain-containing protein</fullName>
    </recommendedName>
</protein>